<comment type="caution">
    <text evidence="1">The sequence shown here is derived from an EMBL/GenBank/DDBJ whole genome shotgun (WGS) entry which is preliminary data.</text>
</comment>
<dbReference type="EMBL" id="BGZK01000452">
    <property type="protein sequence ID" value="GBP44398.1"/>
    <property type="molecule type" value="Genomic_DNA"/>
</dbReference>
<reference evidence="1 2" key="1">
    <citation type="journal article" date="2019" name="Commun. Biol.">
        <title>The bagworm genome reveals a unique fibroin gene that provides high tensile strength.</title>
        <authorList>
            <person name="Kono N."/>
            <person name="Nakamura H."/>
            <person name="Ohtoshi R."/>
            <person name="Tomita M."/>
            <person name="Numata K."/>
            <person name="Arakawa K."/>
        </authorList>
    </citation>
    <scope>NUCLEOTIDE SEQUENCE [LARGE SCALE GENOMIC DNA]</scope>
</reference>
<evidence type="ECO:0000313" key="1">
    <source>
        <dbReference type="EMBL" id="GBP44398.1"/>
    </source>
</evidence>
<sequence>MSRRGVVCHSKLKQNTVPGGRQCGHLITPALATPRALLLRDDQLSQSTNSLAYLRWALVSRTVEGPSERVEHVDSLGGAEKSRADPTVSPDRVTRVFHCDIIAQNHSNVPKKVSLQKYSAFYIAACGAGTVTQSIV</sequence>
<protein>
    <submittedName>
        <fullName evidence="1">Uncharacterized protein</fullName>
    </submittedName>
</protein>
<evidence type="ECO:0000313" key="2">
    <source>
        <dbReference type="Proteomes" id="UP000299102"/>
    </source>
</evidence>
<proteinExistence type="predicted"/>
<keyword evidence="2" id="KW-1185">Reference proteome</keyword>
<gene>
    <name evidence="1" type="ORF">EVAR_81312_1</name>
</gene>
<dbReference type="AlphaFoldDB" id="A0A4C1VZD0"/>
<organism evidence="1 2">
    <name type="scientific">Eumeta variegata</name>
    <name type="common">Bagworm moth</name>
    <name type="synonym">Eumeta japonica</name>
    <dbReference type="NCBI Taxonomy" id="151549"/>
    <lineage>
        <taxon>Eukaryota</taxon>
        <taxon>Metazoa</taxon>
        <taxon>Ecdysozoa</taxon>
        <taxon>Arthropoda</taxon>
        <taxon>Hexapoda</taxon>
        <taxon>Insecta</taxon>
        <taxon>Pterygota</taxon>
        <taxon>Neoptera</taxon>
        <taxon>Endopterygota</taxon>
        <taxon>Lepidoptera</taxon>
        <taxon>Glossata</taxon>
        <taxon>Ditrysia</taxon>
        <taxon>Tineoidea</taxon>
        <taxon>Psychidae</taxon>
        <taxon>Oiketicinae</taxon>
        <taxon>Eumeta</taxon>
    </lineage>
</organism>
<dbReference type="Proteomes" id="UP000299102">
    <property type="component" value="Unassembled WGS sequence"/>
</dbReference>
<name>A0A4C1VZD0_EUMVA</name>
<accession>A0A4C1VZD0</accession>